<dbReference type="AlphaFoldDB" id="A0A0W0X3R6"/>
<accession>A0A0W0X3R6</accession>
<sequence length="218" mass="25377">MNAPIELDETRLHIFHEGRKRRVFVGELLYDKNQDRYELIYNKSYARSKSAIPIGPELDLFKLRHQSEKGKLFSSLMDRIPDRSNPAYRDYCKAQGISIDENNPIKLLGTIGKRGPSSFIFELVYSNEFDPQDIVNLRKELHITQHDFAEAFDISKVTLQRIEAGISHDINTLKRIQILLNFPEVALWQLLQTGSRVHKDVLVKLIMHFEMQKLTKKA</sequence>
<dbReference type="InterPro" id="IPR010982">
    <property type="entry name" value="Lambda_DNA-bd_dom_sf"/>
</dbReference>
<evidence type="ECO:0000313" key="2">
    <source>
        <dbReference type="EMBL" id="KTD39128.1"/>
    </source>
</evidence>
<gene>
    <name evidence="2" type="ORF">Lnau_0327</name>
</gene>
<comment type="caution">
    <text evidence="2">The sequence shown here is derived from an EMBL/GenBank/DDBJ whole genome shotgun (WGS) entry which is preliminary data.</text>
</comment>
<dbReference type="InterPro" id="IPR001387">
    <property type="entry name" value="Cro/C1-type_HTH"/>
</dbReference>
<dbReference type="Proteomes" id="UP000054725">
    <property type="component" value="Unassembled WGS sequence"/>
</dbReference>
<dbReference type="PROSITE" id="PS50943">
    <property type="entry name" value="HTH_CROC1"/>
    <property type="match status" value="1"/>
</dbReference>
<dbReference type="SUPFAM" id="SSF47413">
    <property type="entry name" value="lambda repressor-like DNA-binding domains"/>
    <property type="match status" value="1"/>
</dbReference>
<dbReference type="RefSeq" id="WP_058503412.1">
    <property type="nucleotide sequence ID" value="NZ_CAAAIF010000019.1"/>
</dbReference>
<protein>
    <submittedName>
        <fullName evidence="2">Helix-turn-helix protein</fullName>
    </submittedName>
</protein>
<dbReference type="EMBL" id="LNYO01000003">
    <property type="protein sequence ID" value="KTD39128.1"/>
    <property type="molecule type" value="Genomic_DNA"/>
</dbReference>
<evidence type="ECO:0000313" key="3">
    <source>
        <dbReference type="Proteomes" id="UP000054725"/>
    </source>
</evidence>
<dbReference type="InterPro" id="IPR017508">
    <property type="entry name" value="HipA_N1"/>
</dbReference>
<name>A0A0W0X3R6_9GAMM</name>
<keyword evidence="3" id="KW-1185">Reference proteome</keyword>
<reference evidence="2 3" key="1">
    <citation type="submission" date="2015-11" db="EMBL/GenBank/DDBJ databases">
        <title>Genomic analysis of 38 Legionella species identifies large and diverse effector repertoires.</title>
        <authorList>
            <person name="Burstein D."/>
            <person name="Amaro F."/>
            <person name="Zusman T."/>
            <person name="Lifshitz Z."/>
            <person name="Cohen O."/>
            <person name="Gilbert J.A."/>
            <person name="Pupko T."/>
            <person name="Shuman H.A."/>
            <person name="Segal G."/>
        </authorList>
    </citation>
    <scope>NUCLEOTIDE SEQUENCE [LARGE SCALE GENOMIC DNA]</scope>
    <source>
        <strain evidence="2 3">ATCC 49506</strain>
    </source>
</reference>
<dbReference type="SMART" id="SM00530">
    <property type="entry name" value="HTH_XRE"/>
    <property type="match status" value="1"/>
</dbReference>
<dbReference type="CDD" id="cd00093">
    <property type="entry name" value="HTH_XRE"/>
    <property type="match status" value="1"/>
</dbReference>
<feature type="domain" description="HTH cro/C1-type" evidence="1">
    <location>
        <begin position="134"/>
        <end position="187"/>
    </location>
</feature>
<dbReference type="Pfam" id="PF01381">
    <property type="entry name" value="HTH_3"/>
    <property type="match status" value="1"/>
</dbReference>
<dbReference type="OrthoDB" id="5639520at2"/>
<dbReference type="Pfam" id="PF13657">
    <property type="entry name" value="Couple_hipA"/>
    <property type="match status" value="1"/>
</dbReference>
<dbReference type="Gene3D" id="1.10.260.40">
    <property type="entry name" value="lambda repressor-like DNA-binding domains"/>
    <property type="match status" value="1"/>
</dbReference>
<dbReference type="GO" id="GO:0003677">
    <property type="term" value="F:DNA binding"/>
    <property type="evidence" value="ECO:0007669"/>
    <property type="project" value="InterPro"/>
</dbReference>
<dbReference type="PATRIC" id="fig|45070.6.peg.340"/>
<proteinExistence type="predicted"/>
<dbReference type="STRING" id="45070.Lnau_0327"/>
<evidence type="ECO:0000259" key="1">
    <source>
        <dbReference type="PROSITE" id="PS50943"/>
    </source>
</evidence>
<organism evidence="2 3">
    <name type="scientific">Legionella nautarum</name>
    <dbReference type="NCBI Taxonomy" id="45070"/>
    <lineage>
        <taxon>Bacteria</taxon>
        <taxon>Pseudomonadati</taxon>
        <taxon>Pseudomonadota</taxon>
        <taxon>Gammaproteobacteria</taxon>
        <taxon>Legionellales</taxon>
        <taxon>Legionellaceae</taxon>
        <taxon>Legionella</taxon>
    </lineage>
</organism>